<organism evidence="3 4">
    <name type="scientific">Leisingera caerulea</name>
    <name type="common">Phaeobacter caeruleus</name>
    <dbReference type="NCBI Taxonomy" id="506591"/>
    <lineage>
        <taxon>Bacteria</taxon>
        <taxon>Pseudomonadati</taxon>
        <taxon>Pseudomonadota</taxon>
        <taxon>Alphaproteobacteria</taxon>
        <taxon>Rhodobacterales</taxon>
        <taxon>Roseobacteraceae</taxon>
        <taxon>Leisingera</taxon>
    </lineage>
</organism>
<dbReference type="EMBL" id="CP081078">
    <property type="protein sequence ID" value="UWQ59185.1"/>
    <property type="molecule type" value="Genomic_DNA"/>
</dbReference>
<evidence type="ECO:0000256" key="1">
    <source>
        <dbReference type="SAM" id="MobiDB-lite"/>
    </source>
</evidence>
<evidence type="ECO:0000313" key="3">
    <source>
        <dbReference type="EMBL" id="UWQ59185.1"/>
    </source>
</evidence>
<name>A0ABY5WYT2_LEICA</name>
<gene>
    <name evidence="3" type="ORF">K3722_03360</name>
</gene>
<protein>
    <submittedName>
        <fullName evidence="3">Uncharacterized protein</fullName>
    </submittedName>
</protein>
<dbReference type="PROSITE" id="PS51257">
    <property type="entry name" value="PROKAR_LIPOPROTEIN"/>
    <property type="match status" value="1"/>
</dbReference>
<evidence type="ECO:0000256" key="2">
    <source>
        <dbReference type="SAM" id="SignalP"/>
    </source>
</evidence>
<dbReference type="Proteomes" id="UP001058184">
    <property type="component" value="Chromosome"/>
</dbReference>
<accession>A0ABY5WYT2</accession>
<reference evidence="3" key="1">
    <citation type="submission" date="2021-08" db="EMBL/GenBank/DDBJ databases">
        <authorList>
            <person name="Nwanade C."/>
            <person name="Wang M."/>
            <person name="Masoudi A."/>
            <person name="Yu Z."/>
            <person name="Liu J."/>
        </authorList>
    </citation>
    <scope>NUCLEOTIDE SEQUENCE</scope>
    <source>
        <strain evidence="3">S141</strain>
    </source>
</reference>
<feature type="signal peptide" evidence="2">
    <location>
        <begin position="1"/>
        <end position="22"/>
    </location>
</feature>
<keyword evidence="2" id="KW-0732">Signal</keyword>
<proteinExistence type="predicted"/>
<feature type="chain" id="PRO_5045465233" evidence="2">
    <location>
        <begin position="23"/>
        <end position="50"/>
    </location>
</feature>
<evidence type="ECO:0000313" key="4">
    <source>
        <dbReference type="Proteomes" id="UP001058184"/>
    </source>
</evidence>
<sequence length="50" mass="5076">MKSVVLFLAVLGLAACETGAPAANRPQQHDTAKPGVKVSGSARVGVSHTF</sequence>
<feature type="region of interest" description="Disordered" evidence="1">
    <location>
        <begin position="20"/>
        <end position="50"/>
    </location>
</feature>
<dbReference type="RefSeq" id="WP_167332320.1">
    <property type="nucleotide sequence ID" value="NZ_CP081078.1"/>
</dbReference>
<keyword evidence="4" id="KW-1185">Reference proteome</keyword>